<keyword evidence="3" id="KW-1185">Reference proteome</keyword>
<evidence type="ECO:0000313" key="2">
    <source>
        <dbReference type="EMBL" id="SHO45849.1"/>
    </source>
</evidence>
<keyword evidence="1" id="KW-0472">Membrane</keyword>
<dbReference type="PANTHER" id="PTHR38602:SF1">
    <property type="entry name" value="INNER MEMBRANE PROTEIN"/>
    <property type="match status" value="1"/>
</dbReference>
<dbReference type="Proteomes" id="UP000184603">
    <property type="component" value="Unassembled WGS sequence"/>
</dbReference>
<feature type="transmembrane region" description="Helical" evidence="1">
    <location>
        <begin position="39"/>
        <end position="59"/>
    </location>
</feature>
<gene>
    <name evidence="2" type="ORF">SAMN02745220_01236</name>
</gene>
<evidence type="ECO:0000313" key="3">
    <source>
        <dbReference type="Proteomes" id="UP000184603"/>
    </source>
</evidence>
<evidence type="ECO:0000256" key="1">
    <source>
        <dbReference type="SAM" id="Phobius"/>
    </source>
</evidence>
<dbReference type="STRING" id="1121416.SAMN02745220_01236"/>
<name>A0A1M7Y1W0_9BACT</name>
<sequence>MKLLVLLIGMVLVLEGMPYVAAPEAMREWLAKLSKMPVSQLRAFGLFAMVLGLIICAVAQNTSILD</sequence>
<dbReference type="OrthoDB" id="9815199at2"/>
<dbReference type="Pfam" id="PF09838">
    <property type="entry name" value="DUF2065"/>
    <property type="match status" value="1"/>
</dbReference>
<keyword evidence="1" id="KW-0812">Transmembrane</keyword>
<dbReference type="InterPro" id="IPR019201">
    <property type="entry name" value="DUF2065"/>
</dbReference>
<dbReference type="EMBL" id="FRFE01000004">
    <property type="protein sequence ID" value="SHO45849.1"/>
    <property type="molecule type" value="Genomic_DNA"/>
</dbReference>
<dbReference type="PANTHER" id="PTHR38602">
    <property type="entry name" value="INNER MEMBRANE PROTEIN-RELATED"/>
    <property type="match status" value="1"/>
</dbReference>
<dbReference type="AlphaFoldDB" id="A0A1M7Y1W0"/>
<reference evidence="2 3" key="1">
    <citation type="submission" date="2016-12" db="EMBL/GenBank/DDBJ databases">
        <authorList>
            <person name="Song W.-J."/>
            <person name="Kurnit D.M."/>
        </authorList>
    </citation>
    <scope>NUCLEOTIDE SEQUENCE [LARGE SCALE GENOMIC DNA]</scope>
    <source>
        <strain evidence="2 3">DSM 18488</strain>
    </source>
</reference>
<keyword evidence="1" id="KW-1133">Transmembrane helix</keyword>
<dbReference type="RefSeq" id="WP_073612572.1">
    <property type="nucleotide sequence ID" value="NZ_FRFE01000004.1"/>
</dbReference>
<organism evidence="2 3">
    <name type="scientific">Desulfopila aestuarii DSM 18488</name>
    <dbReference type="NCBI Taxonomy" id="1121416"/>
    <lineage>
        <taxon>Bacteria</taxon>
        <taxon>Pseudomonadati</taxon>
        <taxon>Thermodesulfobacteriota</taxon>
        <taxon>Desulfobulbia</taxon>
        <taxon>Desulfobulbales</taxon>
        <taxon>Desulfocapsaceae</taxon>
        <taxon>Desulfopila</taxon>
    </lineage>
</organism>
<protein>
    <recommendedName>
        <fullName evidence="4">DUF2065 domain-containing protein</fullName>
    </recommendedName>
</protein>
<accession>A0A1M7Y1W0</accession>
<evidence type="ECO:0008006" key="4">
    <source>
        <dbReference type="Google" id="ProtNLM"/>
    </source>
</evidence>
<proteinExistence type="predicted"/>